<accession>A0A6C0H4Z7</accession>
<dbReference type="AlphaFoldDB" id="A0A6C0H4Z7"/>
<dbReference type="EMBL" id="MN739879">
    <property type="protein sequence ID" value="QHT75539.1"/>
    <property type="molecule type" value="Genomic_DNA"/>
</dbReference>
<evidence type="ECO:0000313" key="1">
    <source>
        <dbReference type="EMBL" id="QHT75539.1"/>
    </source>
</evidence>
<sequence>MNNDKALELFSDINNDEKKQEIKSSIYDPNDLFPTMKIDNKKEIKSLIYNPNDLFPIMNIDDKKEIK</sequence>
<name>A0A6C0H4Z7_9ZZZZ</name>
<reference evidence="1" key="1">
    <citation type="journal article" date="2020" name="Nature">
        <title>Giant virus diversity and host interactions through global metagenomics.</title>
        <authorList>
            <person name="Schulz F."/>
            <person name="Roux S."/>
            <person name="Paez-Espino D."/>
            <person name="Jungbluth S."/>
            <person name="Walsh D.A."/>
            <person name="Denef V.J."/>
            <person name="McMahon K.D."/>
            <person name="Konstantinidis K.T."/>
            <person name="Eloe-Fadrosh E.A."/>
            <person name="Kyrpides N.C."/>
            <person name="Woyke T."/>
        </authorList>
    </citation>
    <scope>NUCLEOTIDE SEQUENCE</scope>
    <source>
        <strain evidence="1">GVMAG-M-3300023179-71</strain>
    </source>
</reference>
<proteinExistence type="predicted"/>
<protein>
    <submittedName>
        <fullName evidence="1">Uncharacterized protein</fullName>
    </submittedName>
</protein>
<organism evidence="1">
    <name type="scientific">viral metagenome</name>
    <dbReference type="NCBI Taxonomy" id="1070528"/>
    <lineage>
        <taxon>unclassified sequences</taxon>
        <taxon>metagenomes</taxon>
        <taxon>organismal metagenomes</taxon>
    </lineage>
</organism>